<keyword evidence="10" id="KW-0472">Membrane</keyword>
<proteinExistence type="inferred from homology"/>
<organism evidence="11 12">
    <name type="scientific">Lasiosphaeria hispida</name>
    <dbReference type="NCBI Taxonomy" id="260671"/>
    <lineage>
        <taxon>Eukaryota</taxon>
        <taxon>Fungi</taxon>
        <taxon>Dikarya</taxon>
        <taxon>Ascomycota</taxon>
        <taxon>Pezizomycotina</taxon>
        <taxon>Sordariomycetes</taxon>
        <taxon>Sordariomycetidae</taxon>
        <taxon>Sordariales</taxon>
        <taxon>Lasiosphaeriaceae</taxon>
        <taxon>Lasiosphaeria</taxon>
    </lineage>
</organism>
<dbReference type="GO" id="GO:0004497">
    <property type="term" value="F:monooxygenase activity"/>
    <property type="evidence" value="ECO:0007669"/>
    <property type="project" value="UniProtKB-KW"/>
</dbReference>
<evidence type="ECO:0000256" key="10">
    <source>
        <dbReference type="SAM" id="Phobius"/>
    </source>
</evidence>
<evidence type="ECO:0000256" key="6">
    <source>
        <dbReference type="ARBA" id="ARBA00023004"/>
    </source>
</evidence>
<accession>A0AAJ0MC64</accession>
<dbReference type="InterPro" id="IPR002403">
    <property type="entry name" value="Cyt_P450_E_grp-IV"/>
</dbReference>
<dbReference type="PANTHER" id="PTHR24305:SF157">
    <property type="entry name" value="N-ACETYLTRYPTOPHAN 6-HYDROXYLASE IVOC-RELATED"/>
    <property type="match status" value="1"/>
</dbReference>
<dbReference type="InterPro" id="IPR050121">
    <property type="entry name" value="Cytochrome_P450_monoxygenase"/>
</dbReference>
<dbReference type="SUPFAM" id="SSF48264">
    <property type="entry name" value="Cytochrome P450"/>
    <property type="match status" value="1"/>
</dbReference>
<dbReference type="GO" id="GO:0020037">
    <property type="term" value="F:heme binding"/>
    <property type="evidence" value="ECO:0007669"/>
    <property type="project" value="InterPro"/>
</dbReference>
<keyword evidence="6 8" id="KW-0408">Iron</keyword>
<dbReference type="Pfam" id="PF00067">
    <property type="entry name" value="p450"/>
    <property type="match status" value="1"/>
</dbReference>
<dbReference type="PRINTS" id="PR00465">
    <property type="entry name" value="EP450IV"/>
</dbReference>
<dbReference type="EMBL" id="JAUIQD010000005">
    <property type="protein sequence ID" value="KAK3349178.1"/>
    <property type="molecule type" value="Genomic_DNA"/>
</dbReference>
<reference evidence="11" key="1">
    <citation type="journal article" date="2023" name="Mol. Phylogenet. Evol.">
        <title>Genome-scale phylogeny and comparative genomics of the fungal order Sordariales.</title>
        <authorList>
            <person name="Hensen N."/>
            <person name="Bonometti L."/>
            <person name="Westerberg I."/>
            <person name="Brannstrom I.O."/>
            <person name="Guillou S."/>
            <person name="Cros-Aarteil S."/>
            <person name="Calhoun S."/>
            <person name="Haridas S."/>
            <person name="Kuo A."/>
            <person name="Mondo S."/>
            <person name="Pangilinan J."/>
            <person name="Riley R."/>
            <person name="LaButti K."/>
            <person name="Andreopoulos B."/>
            <person name="Lipzen A."/>
            <person name="Chen C."/>
            <person name="Yan M."/>
            <person name="Daum C."/>
            <person name="Ng V."/>
            <person name="Clum A."/>
            <person name="Steindorff A."/>
            <person name="Ohm R.A."/>
            <person name="Martin F."/>
            <person name="Silar P."/>
            <person name="Natvig D.O."/>
            <person name="Lalanne C."/>
            <person name="Gautier V."/>
            <person name="Ament-Velasquez S.L."/>
            <person name="Kruys A."/>
            <person name="Hutchinson M.I."/>
            <person name="Powell A.J."/>
            <person name="Barry K."/>
            <person name="Miller A.N."/>
            <person name="Grigoriev I.V."/>
            <person name="Debuchy R."/>
            <person name="Gladieux P."/>
            <person name="Hiltunen Thoren M."/>
            <person name="Johannesson H."/>
        </authorList>
    </citation>
    <scope>NUCLEOTIDE SEQUENCE</scope>
    <source>
        <strain evidence="11">CBS 955.72</strain>
    </source>
</reference>
<keyword evidence="10" id="KW-1133">Transmembrane helix</keyword>
<dbReference type="InterPro" id="IPR017972">
    <property type="entry name" value="Cyt_P450_CS"/>
</dbReference>
<keyword evidence="4 8" id="KW-0479">Metal-binding</keyword>
<dbReference type="GO" id="GO:0016705">
    <property type="term" value="F:oxidoreductase activity, acting on paired donors, with incorporation or reduction of molecular oxygen"/>
    <property type="evidence" value="ECO:0007669"/>
    <property type="project" value="InterPro"/>
</dbReference>
<protein>
    <submittedName>
        <fullName evidence="11">Cytochrome P450</fullName>
    </submittedName>
</protein>
<evidence type="ECO:0000256" key="8">
    <source>
        <dbReference type="PIRSR" id="PIRSR602403-1"/>
    </source>
</evidence>
<evidence type="ECO:0000313" key="12">
    <source>
        <dbReference type="Proteomes" id="UP001275084"/>
    </source>
</evidence>
<dbReference type="AlphaFoldDB" id="A0AAJ0MC64"/>
<keyword evidence="3 8" id="KW-0349">Heme</keyword>
<evidence type="ECO:0000256" key="3">
    <source>
        <dbReference type="ARBA" id="ARBA00022617"/>
    </source>
</evidence>
<dbReference type="InterPro" id="IPR001128">
    <property type="entry name" value="Cyt_P450"/>
</dbReference>
<dbReference type="GO" id="GO:0005506">
    <property type="term" value="F:iron ion binding"/>
    <property type="evidence" value="ECO:0007669"/>
    <property type="project" value="InterPro"/>
</dbReference>
<feature type="transmembrane region" description="Helical" evidence="10">
    <location>
        <begin position="33"/>
        <end position="53"/>
    </location>
</feature>
<dbReference type="Gene3D" id="1.10.630.10">
    <property type="entry name" value="Cytochrome P450"/>
    <property type="match status" value="1"/>
</dbReference>
<dbReference type="PROSITE" id="PS00086">
    <property type="entry name" value="CYTOCHROME_P450"/>
    <property type="match status" value="1"/>
</dbReference>
<dbReference type="CDD" id="cd11062">
    <property type="entry name" value="CYP58-like"/>
    <property type="match status" value="1"/>
</dbReference>
<dbReference type="Proteomes" id="UP001275084">
    <property type="component" value="Unassembled WGS sequence"/>
</dbReference>
<reference evidence="11" key="2">
    <citation type="submission" date="2023-06" db="EMBL/GenBank/DDBJ databases">
        <authorList>
            <consortium name="Lawrence Berkeley National Laboratory"/>
            <person name="Haridas S."/>
            <person name="Hensen N."/>
            <person name="Bonometti L."/>
            <person name="Westerberg I."/>
            <person name="Brannstrom I.O."/>
            <person name="Guillou S."/>
            <person name="Cros-Aarteil S."/>
            <person name="Calhoun S."/>
            <person name="Kuo A."/>
            <person name="Mondo S."/>
            <person name="Pangilinan J."/>
            <person name="Riley R."/>
            <person name="Labutti K."/>
            <person name="Andreopoulos B."/>
            <person name="Lipzen A."/>
            <person name="Chen C."/>
            <person name="Yanf M."/>
            <person name="Daum C."/>
            <person name="Ng V."/>
            <person name="Clum A."/>
            <person name="Steindorff A."/>
            <person name="Ohm R."/>
            <person name="Martin F."/>
            <person name="Silar P."/>
            <person name="Natvig D."/>
            <person name="Lalanne C."/>
            <person name="Gautier V."/>
            <person name="Ament-Velasquez S.L."/>
            <person name="Kruys A."/>
            <person name="Hutchinson M.I."/>
            <person name="Powell A.J."/>
            <person name="Barry K."/>
            <person name="Miller A.N."/>
            <person name="Grigoriev I.V."/>
            <person name="Debuchy R."/>
            <person name="Gladieux P."/>
            <person name="Thoren M.H."/>
            <person name="Johannesson H."/>
        </authorList>
    </citation>
    <scope>NUCLEOTIDE SEQUENCE</scope>
    <source>
        <strain evidence="11">CBS 955.72</strain>
    </source>
</reference>
<dbReference type="PANTHER" id="PTHR24305">
    <property type="entry name" value="CYTOCHROME P450"/>
    <property type="match status" value="1"/>
</dbReference>
<keyword evidence="5 9" id="KW-0560">Oxidoreductase</keyword>
<feature type="binding site" description="axial binding residue" evidence="8">
    <location>
        <position position="474"/>
    </location>
    <ligand>
        <name>heme</name>
        <dbReference type="ChEBI" id="CHEBI:30413"/>
    </ligand>
    <ligandPart>
        <name>Fe</name>
        <dbReference type="ChEBI" id="CHEBI:18248"/>
    </ligandPart>
</feature>
<evidence type="ECO:0000256" key="9">
    <source>
        <dbReference type="RuleBase" id="RU000461"/>
    </source>
</evidence>
<comment type="cofactor">
    <cofactor evidence="1 8">
        <name>heme</name>
        <dbReference type="ChEBI" id="CHEBI:30413"/>
    </cofactor>
</comment>
<comment type="caution">
    <text evidence="11">The sequence shown here is derived from an EMBL/GenBank/DDBJ whole genome shotgun (WGS) entry which is preliminary data.</text>
</comment>
<evidence type="ECO:0000256" key="7">
    <source>
        <dbReference type="ARBA" id="ARBA00023033"/>
    </source>
</evidence>
<evidence type="ECO:0000256" key="5">
    <source>
        <dbReference type="ARBA" id="ARBA00023002"/>
    </source>
</evidence>
<keyword evidence="10" id="KW-0812">Transmembrane</keyword>
<evidence type="ECO:0000256" key="1">
    <source>
        <dbReference type="ARBA" id="ARBA00001971"/>
    </source>
</evidence>
<keyword evidence="7 9" id="KW-0503">Monooxygenase</keyword>
<dbReference type="PRINTS" id="PR00385">
    <property type="entry name" value="P450"/>
</dbReference>
<sequence>MAGSMLSALNITASDTTPAALLRSLVTRPQPSFFAIIPALFVVYGIILVIYRLCISPLAGFPGPKIAAATAWYEFYYDVVKSGRYFHRIAEMHDEYGPLVRINPWELSVRDGDFHSTLYVAGSVRRSEIFPRSRAGIGIDGSHAVSKDHDLHRARRKPLDPFFSRRQVQEYEPMIFEALQLLESRLEALSGTGTIVNMEHVYAALSGDLIGKISVTDPPSFLSDPDFAPDWHTTLCRFFTQITLYTNFTFLMGWVSLIPRSVLLSLTPGAAGFKTFTELVIHHIEDAKKRRLVGEPVSSTRANTLAQHILASDLPESEKTTQRLAGEFIAILAGGTMTTARALATITYFVLADRRIEIQLREALAETMAGYPDKVPRWAELEKIPYLAACVKEGLRISHGSMRRVPRSSPDLELQYKQWKIPKGTPVGMSAFMMHTDPEVYPRPFEFIPERWLGDYSPLMNRNYIPFSKGSRNCLGMSFAYAELYMTVAVMFGPRGPKMSLFETDETDVIPVHDFFLAVPKLDSKGMRVVVE</sequence>
<evidence type="ECO:0000256" key="4">
    <source>
        <dbReference type="ARBA" id="ARBA00022723"/>
    </source>
</evidence>
<dbReference type="InterPro" id="IPR036396">
    <property type="entry name" value="Cyt_P450_sf"/>
</dbReference>
<evidence type="ECO:0000256" key="2">
    <source>
        <dbReference type="ARBA" id="ARBA00010617"/>
    </source>
</evidence>
<keyword evidence="12" id="KW-1185">Reference proteome</keyword>
<evidence type="ECO:0000313" key="11">
    <source>
        <dbReference type="EMBL" id="KAK3349178.1"/>
    </source>
</evidence>
<comment type="similarity">
    <text evidence="2 9">Belongs to the cytochrome P450 family.</text>
</comment>
<gene>
    <name evidence="11" type="ORF">B0T25DRAFT_547387</name>
</gene>
<name>A0AAJ0MC64_9PEZI</name>